<sequence length="163" mass="17572">MKLSATALALLLAPAIAAPTPELQTRNELSPLQRRDGRACDPTYDFQPEVSGASPNLEDCQGLIDEINQDKTTRFSAPHHTIATHGSCGVGIEKYDGKTAKLDGGDVNLDTWYAHVNGHDAVDFVNFALDNFVDNDKVGGHGLVGCSGDSGSSWTLQWYIFHT</sequence>
<dbReference type="RefSeq" id="XP_056512087.1">
    <property type="nucleotide sequence ID" value="XM_056654060.1"/>
</dbReference>
<proteinExistence type="predicted"/>
<gene>
    <name evidence="4" type="ORF">NUU61_003478</name>
</gene>
<comment type="caution">
    <text evidence="4">The sequence shown here is derived from an EMBL/GenBank/DDBJ whole genome shotgun (WGS) entry which is preliminary data.</text>
</comment>
<name>A0A9W9FJ90_9EURO</name>
<dbReference type="EMBL" id="JAPMSZ010000005">
    <property type="protein sequence ID" value="KAJ5101256.1"/>
    <property type="molecule type" value="Genomic_DNA"/>
</dbReference>
<evidence type="ECO:0000256" key="1">
    <source>
        <dbReference type="SAM" id="MobiDB-lite"/>
    </source>
</evidence>
<dbReference type="AlphaFoldDB" id="A0A9W9FJ90"/>
<protein>
    <recommendedName>
        <fullName evidence="3">Ecp2 effector protein-like domain-containing protein</fullName>
    </recommendedName>
</protein>
<keyword evidence="2" id="KW-0732">Signal</keyword>
<evidence type="ECO:0000259" key="3">
    <source>
        <dbReference type="Pfam" id="PF14856"/>
    </source>
</evidence>
<dbReference type="InterPro" id="IPR029226">
    <property type="entry name" value="Ecp2-like"/>
</dbReference>
<evidence type="ECO:0000313" key="4">
    <source>
        <dbReference type="EMBL" id="KAJ5101256.1"/>
    </source>
</evidence>
<dbReference type="OrthoDB" id="73875at2759"/>
<dbReference type="GeneID" id="81393228"/>
<feature type="signal peptide" evidence="2">
    <location>
        <begin position="1"/>
        <end position="17"/>
    </location>
</feature>
<evidence type="ECO:0000256" key="2">
    <source>
        <dbReference type="SAM" id="SignalP"/>
    </source>
</evidence>
<feature type="region of interest" description="Disordered" evidence="1">
    <location>
        <begin position="24"/>
        <end position="43"/>
    </location>
</feature>
<dbReference type="Pfam" id="PF14856">
    <property type="entry name" value="Hce2"/>
    <property type="match status" value="1"/>
</dbReference>
<keyword evidence="5" id="KW-1185">Reference proteome</keyword>
<reference evidence="4" key="2">
    <citation type="journal article" date="2023" name="IMA Fungus">
        <title>Comparative genomic study of the Penicillium genus elucidates a diverse pangenome and 15 lateral gene transfer events.</title>
        <authorList>
            <person name="Petersen C."/>
            <person name="Sorensen T."/>
            <person name="Nielsen M.R."/>
            <person name="Sondergaard T.E."/>
            <person name="Sorensen J.L."/>
            <person name="Fitzpatrick D.A."/>
            <person name="Frisvad J.C."/>
            <person name="Nielsen K.L."/>
        </authorList>
    </citation>
    <scope>NUCLEOTIDE SEQUENCE</scope>
    <source>
        <strain evidence="4">IBT 34128</strain>
    </source>
</reference>
<feature type="chain" id="PRO_5040776846" description="Ecp2 effector protein-like domain-containing protein" evidence="2">
    <location>
        <begin position="18"/>
        <end position="163"/>
    </location>
</feature>
<reference evidence="4" key="1">
    <citation type="submission" date="2022-11" db="EMBL/GenBank/DDBJ databases">
        <authorList>
            <person name="Petersen C."/>
        </authorList>
    </citation>
    <scope>NUCLEOTIDE SEQUENCE</scope>
    <source>
        <strain evidence="4">IBT 34128</strain>
    </source>
</reference>
<dbReference type="Proteomes" id="UP001141434">
    <property type="component" value="Unassembled WGS sequence"/>
</dbReference>
<organism evidence="4 5">
    <name type="scientific">Penicillium alfredii</name>
    <dbReference type="NCBI Taxonomy" id="1506179"/>
    <lineage>
        <taxon>Eukaryota</taxon>
        <taxon>Fungi</taxon>
        <taxon>Dikarya</taxon>
        <taxon>Ascomycota</taxon>
        <taxon>Pezizomycotina</taxon>
        <taxon>Eurotiomycetes</taxon>
        <taxon>Eurotiomycetidae</taxon>
        <taxon>Eurotiales</taxon>
        <taxon>Aspergillaceae</taxon>
        <taxon>Penicillium</taxon>
    </lineage>
</organism>
<evidence type="ECO:0000313" key="5">
    <source>
        <dbReference type="Proteomes" id="UP001141434"/>
    </source>
</evidence>
<accession>A0A9W9FJ90</accession>
<feature type="domain" description="Ecp2 effector protein-like" evidence="3">
    <location>
        <begin position="40"/>
        <end position="146"/>
    </location>
</feature>